<proteinExistence type="predicted"/>
<dbReference type="SMART" id="SM00249">
    <property type="entry name" value="PHD"/>
    <property type="match status" value="1"/>
</dbReference>
<dbReference type="PROSITE" id="PS51215">
    <property type="entry name" value="AWS"/>
    <property type="match status" value="1"/>
</dbReference>
<dbReference type="GO" id="GO:0008270">
    <property type="term" value="F:zinc ion binding"/>
    <property type="evidence" value="ECO:0007669"/>
    <property type="project" value="UniProtKB-KW"/>
</dbReference>
<evidence type="ECO:0000256" key="8">
    <source>
        <dbReference type="ARBA" id="ARBA00022771"/>
    </source>
</evidence>
<dbReference type="InterPro" id="IPR050777">
    <property type="entry name" value="SET2_Histone-Lys_MeTrsfase"/>
</dbReference>
<evidence type="ECO:0000256" key="11">
    <source>
        <dbReference type="ARBA" id="ARBA00023242"/>
    </source>
</evidence>
<dbReference type="InterPro" id="IPR006560">
    <property type="entry name" value="AWS_dom"/>
</dbReference>
<dbReference type="STRING" id="431595.K3WGT8"/>
<dbReference type="InterPro" id="IPR013083">
    <property type="entry name" value="Znf_RING/FYVE/PHD"/>
</dbReference>
<dbReference type="AlphaFoldDB" id="K3WGT8"/>
<protein>
    <recommendedName>
        <fullName evidence="20">Histone-lysine N-methyltransferase</fullName>
    </recommendedName>
</protein>
<dbReference type="OMA" id="YNFSHFG"/>
<reference evidence="19" key="2">
    <citation type="submission" date="2010-04" db="EMBL/GenBank/DDBJ databases">
        <authorList>
            <person name="Buell R."/>
            <person name="Hamilton J."/>
            <person name="Hostetler J."/>
        </authorList>
    </citation>
    <scope>NUCLEOTIDE SEQUENCE [LARGE SCALE GENOMIC DNA]</scope>
    <source>
        <strain evidence="19">DAOM:BR144</strain>
    </source>
</reference>
<dbReference type="Pfam" id="PF00628">
    <property type="entry name" value="PHD"/>
    <property type="match status" value="1"/>
</dbReference>
<evidence type="ECO:0000259" key="15">
    <source>
        <dbReference type="PROSITE" id="PS50280"/>
    </source>
</evidence>
<keyword evidence="11" id="KW-0539">Nucleus</keyword>
<dbReference type="PANTHER" id="PTHR22884">
    <property type="entry name" value="SET DOMAIN PROTEINS"/>
    <property type="match status" value="1"/>
</dbReference>
<dbReference type="SMART" id="SM00570">
    <property type="entry name" value="AWS"/>
    <property type="match status" value="1"/>
</dbReference>
<dbReference type="SUPFAM" id="SSF57903">
    <property type="entry name" value="FYVE/PHD zinc finger"/>
    <property type="match status" value="1"/>
</dbReference>
<dbReference type="PROSITE" id="PS01359">
    <property type="entry name" value="ZF_PHD_1"/>
    <property type="match status" value="1"/>
</dbReference>
<dbReference type="GO" id="GO:0005634">
    <property type="term" value="C:nucleus"/>
    <property type="evidence" value="ECO:0007669"/>
    <property type="project" value="UniProtKB-SubCell"/>
</dbReference>
<evidence type="ECO:0000259" key="16">
    <source>
        <dbReference type="PROSITE" id="PS50868"/>
    </source>
</evidence>
<evidence type="ECO:0000256" key="10">
    <source>
        <dbReference type="ARBA" id="ARBA00022853"/>
    </source>
</evidence>
<evidence type="ECO:0000256" key="9">
    <source>
        <dbReference type="ARBA" id="ARBA00022833"/>
    </source>
</evidence>
<evidence type="ECO:0000256" key="13">
    <source>
        <dbReference type="SAM" id="MobiDB-lite"/>
    </source>
</evidence>
<dbReference type="Pfam" id="PF17907">
    <property type="entry name" value="AWS"/>
    <property type="match status" value="1"/>
</dbReference>
<keyword evidence="3" id="KW-0158">Chromosome</keyword>
<dbReference type="GO" id="GO:0032259">
    <property type="term" value="P:methylation"/>
    <property type="evidence" value="ECO:0007669"/>
    <property type="project" value="UniProtKB-KW"/>
</dbReference>
<dbReference type="InterPro" id="IPR019786">
    <property type="entry name" value="Zinc_finger_PHD-type_CS"/>
</dbReference>
<name>K3WGT8_GLOUD</name>
<keyword evidence="6" id="KW-0949">S-adenosyl-L-methionine</keyword>
<dbReference type="PROSITE" id="PS50280">
    <property type="entry name" value="SET"/>
    <property type="match status" value="1"/>
</dbReference>
<evidence type="ECO:0000256" key="5">
    <source>
        <dbReference type="ARBA" id="ARBA00022679"/>
    </source>
</evidence>
<feature type="domain" description="Post-SET" evidence="16">
    <location>
        <begin position="390"/>
        <end position="406"/>
    </location>
</feature>
<dbReference type="InterPro" id="IPR046341">
    <property type="entry name" value="SET_dom_sf"/>
</dbReference>
<dbReference type="EnsemblProtists" id="PYU1_T004179">
    <property type="protein sequence ID" value="PYU1_T004179"/>
    <property type="gene ID" value="PYU1_G004169"/>
</dbReference>
<dbReference type="GO" id="GO:0005694">
    <property type="term" value="C:chromosome"/>
    <property type="evidence" value="ECO:0007669"/>
    <property type="project" value="UniProtKB-SubCell"/>
</dbReference>
<feature type="domain" description="SET" evidence="15">
    <location>
        <begin position="267"/>
        <end position="384"/>
    </location>
</feature>
<dbReference type="InterPro" id="IPR003616">
    <property type="entry name" value="Post-SET_dom"/>
</dbReference>
<dbReference type="Pfam" id="PF00856">
    <property type="entry name" value="SET"/>
    <property type="match status" value="1"/>
</dbReference>
<evidence type="ECO:0000259" key="17">
    <source>
        <dbReference type="PROSITE" id="PS51215"/>
    </source>
</evidence>
<dbReference type="InParanoid" id="K3WGT8"/>
<dbReference type="PROSITE" id="PS50016">
    <property type="entry name" value="ZF_PHD_2"/>
    <property type="match status" value="1"/>
</dbReference>
<evidence type="ECO:0000256" key="6">
    <source>
        <dbReference type="ARBA" id="ARBA00022691"/>
    </source>
</evidence>
<dbReference type="HOGENOM" id="CLU_356200_0_0_1"/>
<keyword evidence="10" id="KW-0156">Chromatin regulator</keyword>
<reference evidence="18" key="3">
    <citation type="submission" date="2015-02" db="UniProtKB">
        <authorList>
            <consortium name="EnsemblProtists"/>
        </authorList>
    </citation>
    <scope>IDENTIFICATION</scope>
    <source>
        <strain evidence="18">DAOM BR144</strain>
    </source>
</reference>
<dbReference type="PROSITE" id="PS50868">
    <property type="entry name" value="POST_SET"/>
    <property type="match status" value="1"/>
</dbReference>
<dbReference type="InterPro" id="IPR001214">
    <property type="entry name" value="SET_dom"/>
</dbReference>
<accession>K3WGT8</accession>
<feature type="compositionally biased region" description="Low complexity" evidence="13">
    <location>
        <begin position="200"/>
        <end position="221"/>
    </location>
</feature>
<organism evidence="18 19">
    <name type="scientific">Globisporangium ultimum (strain ATCC 200006 / CBS 805.95 / DAOM BR144)</name>
    <name type="common">Pythium ultimum</name>
    <dbReference type="NCBI Taxonomy" id="431595"/>
    <lineage>
        <taxon>Eukaryota</taxon>
        <taxon>Sar</taxon>
        <taxon>Stramenopiles</taxon>
        <taxon>Oomycota</taxon>
        <taxon>Peronosporomycetes</taxon>
        <taxon>Pythiales</taxon>
        <taxon>Pythiaceae</taxon>
        <taxon>Globisporangium</taxon>
    </lineage>
</organism>
<dbReference type="VEuPathDB" id="FungiDB:PYU1_G004169"/>
<evidence type="ECO:0000256" key="3">
    <source>
        <dbReference type="ARBA" id="ARBA00022454"/>
    </source>
</evidence>
<evidence type="ECO:0008006" key="20">
    <source>
        <dbReference type="Google" id="ProtNLM"/>
    </source>
</evidence>
<dbReference type="SUPFAM" id="SSF82199">
    <property type="entry name" value="SET domain"/>
    <property type="match status" value="1"/>
</dbReference>
<dbReference type="InterPro" id="IPR011011">
    <property type="entry name" value="Znf_FYVE_PHD"/>
</dbReference>
<keyword evidence="19" id="KW-1185">Reference proteome</keyword>
<feature type="domain" description="PHD-type" evidence="14">
    <location>
        <begin position="643"/>
        <end position="690"/>
    </location>
</feature>
<sequence length="773" mass="85127">MVQRRSSSWLSVSASPSTAGTAAAVAVAHGGAVKRFSKRTAEALLKAANAAKHVDSQDELYAALDAKEHGIAVDADGDDKSEMKSVESEENSVFTSDTQQFLDALKRDVLRKWIPRPFELPFSKSEIKNLEARKLEYRPPHYGKISKCVFVSKPAMPNAELPVHKCNCFAETKVVSTKRETQIASTKLLKENGGKRRLRTSSVSSSTKSPSKKAPSAEGSSNNNTAQMLCGENCHNRMLFISCSDDTCSAPDPSLCSNRAIKRREVKSVRVEYIPGPGFGLIAAEPIKAGEFVIEYVGEVIDDEECERRMIQYRDRGETHFYMLELDKDTLIDARYRSNESRFINHSCDSNSMTQKWNVDGMLRIGIFARRNISVDEEITIDYNFSHFGEAVDCKCGSSACTGKIGRKRSEMVKFVKGVPVSTLAAARAHSNSRQGTQEAQDIVPAEIQRPIQVTSLALLKSAQLDTEWLNFPVSEWSSAPEDDAAASTLTESFARTAAATTKKPLAKSDWYERVKEGKHLPEMRARPSYICGGKSDWSKDLGALNAAAAQRGRSSKAQMTIVMPTKTSDPVPVKKLNAKRLSLLEARTRLFADLIAFANGTSKWNAKIPSSTSLNPDRIFRFIEHTKNGKRVHNNDLNDLSDDTCNRCGGGGELICCDGCPAAFHLCCTNLVMIPPANVDWFCSNCTNPKATHAKPLAAAEDGAAAGDDSNAVRRQLRTHAAPLVPSLKRFNSNSQHLVKKKYKKRAKAVDRSYRMLEQMPLPVIADSDEDD</sequence>
<keyword evidence="4" id="KW-0489">Methyltransferase</keyword>
<evidence type="ECO:0000256" key="2">
    <source>
        <dbReference type="ARBA" id="ARBA00004286"/>
    </source>
</evidence>
<dbReference type="Gene3D" id="3.30.40.10">
    <property type="entry name" value="Zinc/RING finger domain, C3HC4 (zinc finger)"/>
    <property type="match status" value="1"/>
</dbReference>
<keyword evidence="7" id="KW-0479">Metal-binding</keyword>
<evidence type="ECO:0000256" key="1">
    <source>
        <dbReference type="ARBA" id="ARBA00004123"/>
    </source>
</evidence>
<keyword evidence="9" id="KW-0862">Zinc</keyword>
<evidence type="ECO:0000256" key="4">
    <source>
        <dbReference type="ARBA" id="ARBA00022603"/>
    </source>
</evidence>
<dbReference type="eggNOG" id="KOG1081">
    <property type="taxonomic scope" value="Eukaryota"/>
</dbReference>
<dbReference type="Gene3D" id="2.170.270.10">
    <property type="entry name" value="SET domain"/>
    <property type="match status" value="1"/>
</dbReference>
<dbReference type="InterPro" id="IPR019787">
    <property type="entry name" value="Znf_PHD-finger"/>
</dbReference>
<comment type="subcellular location">
    <subcellularLocation>
        <location evidence="2">Chromosome</location>
    </subcellularLocation>
    <subcellularLocation>
        <location evidence="1">Nucleus</location>
    </subcellularLocation>
</comment>
<reference evidence="19" key="1">
    <citation type="journal article" date="2010" name="Genome Biol.">
        <title>Genome sequence of the necrotrophic plant pathogen Pythium ultimum reveals original pathogenicity mechanisms and effector repertoire.</title>
        <authorList>
            <person name="Levesque C.A."/>
            <person name="Brouwer H."/>
            <person name="Cano L."/>
            <person name="Hamilton J.P."/>
            <person name="Holt C."/>
            <person name="Huitema E."/>
            <person name="Raffaele S."/>
            <person name="Robideau G.P."/>
            <person name="Thines M."/>
            <person name="Win J."/>
            <person name="Zerillo M.M."/>
            <person name="Beakes G.W."/>
            <person name="Boore J.L."/>
            <person name="Busam D."/>
            <person name="Dumas B."/>
            <person name="Ferriera S."/>
            <person name="Fuerstenberg S.I."/>
            <person name="Gachon C.M."/>
            <person name="Gaulin E."/>
            <person name="Govers F."/>
            <person name="Grenville-Briggs L."/>
            <person name="Horner N."/>
            <person name="Hostetler J."/>
            <person name="Jiang R.H."/>
            <person name="Johnson J."/>
            <person name="Krajaejun T."/>
            <person name="Lin H."/>
            <person name="Meijer H.J."/>
            <person name="Moore B."/>
            <person name="Morris P."/>
            <person name="Phuntmart V."/>
            <person name="Puiu D."/>
            <person name="Shetty J."/>
            <person name="Stajich J.E."/>
            <person name="Tripathy S."/>
            <person name="Wawra S."/>
            <person name="van West P."/>
            <person name="Whitty B.R."/>
            <person name="Coutinho P.M."/>
            <person name="Henrissat B."/>
            <person name="Martin F."/>
            <person name="Thomas P.D."/>
            <person name="Tyler B.M."/>
            <person name="De Vries R.P."/>
            <person name="Kamoun S."/>
            <person name="Yandell M."/>
            <person name="Tisserat N."/>
            <person name="Buell C.R."/>
        </authorList>
    </citation>
    <scope>NUCLEOTIDE SEQUENCE</scope>
    <source>
        <strain evidence="19">DAOM:BR144</strain>
    </source>
</reference>
<evidence type="ECO:0000313" key="18">
    <source>
        <dbReference type="EnsemblProtists" id="PYU1_T004179"/>
    </source>
</evidence>
<evidence type="ECO:0000256" key="12">
    <source>
        <dbReference type="PROSITE-ProRule" id="PRU00146"/>
    </source>
</evidence>
<dbReference type="InterPro" id="IPR001965">
    <property type="entry name" value="Znf_PHD"/>
</dbReference>
<dbReference type="Proteomes" id="UP000019132">
    <property type="component" value="Unassembled WGS sequence"/>
</dbReference>
<dbReference type="EMBL" id="GL376567">
    <property type="status" value="NOT_ANNOTATED_CDS"/>
    <property type="molecule type" value="Genomic_DNA"/>
</dbReference>
<keyword evidence="8 12" id="KW-0863">Zinc-finger</keyword>
<dbReference type="GO" id="GO:0042054">
    <property type="term" value="F:histone methyltransferase activity"/>
    <property type="evidence" value="ECO:0007669"/>
    <property type="project" value="InterPro"/>
</dbReference>
<evidence type="ECO:0000256" key="7">
    <source>
        <dbReference type="ARBA" id="ARBA00022723"/>
    </source>
</evidence>
<feature type="domain" description="AWS" evidence="17">
    <location>
        <begin position="204"/>
        <end position="265"/>
    </location>
</feature>
<feature type="region of interest" description="Disordered" evidence="13">
    <location>
        <begin position="188"/>
        <end position="222"/>
    </location>
</feature>
<keyword evidence="5" id="KW-0808">Transferase</keyword>
<dbReference type="SMART" id="SM00317">
    <property type="entry name" value="SET"/>
    <property type="match status" value="1"/>
</dbReference>
<evidence type="ECO:0000313" key="19">
    <source>
        <dbReference type="Proteomes" id="UP000019132"/>
    </source>
</evidence>
<evidence type="ECO:0000259" key="14">
    <source>
        <dbReference type="PROSITE" id="PS50016"/>
    </source>
</evidence>